<name>A0A1F5KTJ6_9BACT</name>
<dbReference type="InterPro" id="IPR051405">
    <property type="entry name" value="phD/YefM_antitoxin"/>
</dbReference>
<dbReference type="AlphaFoldDB" id="A0A1F5KTJ6"/>
<dbReference type="Pfam" id="PF02604">
    <property type="entry name" value="PhdYeFM_antitox"/>
    <property type="match status" value="1"/>
</dbReference>
<accession>A0A1F5KTJ6</accession>
<dbReference type="STRING" id="1797785.A3B45_01710"/>
<sequence>MTTVSATYARTRLYDLIDEVSSLGKRIGITKKGETKAVLISSDELASWEATIDVMSNTELVKGIRKGMEDIKKGRVVPWEEVKRKAGL</sequence>
<dbReference type="SUPFAM" id="SSF143120">
    <property type="entry name" value="YefM-like"/>
    <property type="match status" value="1"/>
</dbReference>
<dbReference type="Gene3D" id="3.40.1620.10">
    <property type="entry name" value="YefM-like domain"/>
    <property type="match status" value="1"/>
</dbReference>
<evidence type="ECO:0000313" key="4">
    <source>
        <dbReference type="Proteomes" id="UP000178565"/>
    </source>
</evidence>
<evidence type="ECO:0000256" key="2">
    <source>
        <dbReference type="RuleBase" id="RU362080"/>
    </source>
</evidence>
<dbReference type="PANTHER" id="PTHR33713:SF6">
    <property type="entry name" value="ANTITOXIN YEFM"/>
    <property type="match status" value="1"/>
</dbReference>
<dbReference type="Gene3D" id="1.10.1220.170">
    <property type="match status" value="1"/>
</dbReference>
<organism evidence="3 4">
    <name type="scientific">Candidatus Daviesbacteria bacterium RIFCSPLOWO2_01_FULL_39_12</name>
    <dbReference type="NCBI Taxonomy" id="1797785"/>
    <lineage>
        <taxon>Bacteria</taxon>
        <taxon>Candidatus Daviesiibacteriota</taxon>
    </lineage>
</organism>
<comment type="function">
    <text evidence="2">Antitoxin component of a type II toxin-antitoxin (TA) system.</text>
</comment>
<evidence type="ECO:0000256" key="1">
    <source>
        <dbReference type="ARBA" id="ARBA00009981"/>
    </source>
</evidence>
<comment type="caution">
    <text evidence="3">The sequence shown here is derived from an EMBL/GenBank/DDBJ whole genome shotgun (WGS) entry which is preliminary data.</text>
</comment>
<dbReference type="PANTHER" id="PTHR33713">
    <property type="entry name" value="ANTITOXIN YAFN-RELATED"/>
    <property type="match status" value="1"/>
</dbReference>
<protein>
    <recommendedName>
        <fullName evidence="2">Antitoxin</fullName>
    </recommendedName>
</protein>
<gene>
    <name evidence="3" type="ORF">A3B45_01710</name>
</gene>
<comment type="similarity">
    <text evidence="1 2">Belongs to the phD/YefM antitoxin family.</text>
</comment>
<proteinExistence type="inferred from homology"/>
<reference evidence="3 4" key="1">
    <citation type="journal article" date="2016" name="Nat. Commun.">
        <title>Thousands of microbial genomes shed light on interconnected biogeochemical processes in an aquifer system.</title>
        <authorList>
            <person name="Anantharaman K."/>
            <person name="Brown C.T."/>
            <person name="Hug L.A."/>
            <person name="Sharon I."/>
            <person name="Castelle C.J."/>
            <person name="Probst A.J."/>
            <person name="Thomas B.C."/>
            <person name="Singh A."/>
            <person name="Wilkins M.J."/>
            <person name="Karaoz U."/>
            <person name="Brodie E.L."/>
            <person name="Williams K.H."/>
            <person name="Hubbard S.S."/>
            <person name="Banfield J.F."/>
        </authorList>
    </citation>
    <scope>NUCLEOTIDE SEQUENCE [LARGE SCALE GENOMIC DNA]</scope>
</reference>
<dbReference type="NCBIfam" id="TIGR01552">
    <property type="entry name" value="phd_fam"/>
    <property type="match status" value="1"/>
</dbReference>
<dbReference type="EMBL" id="MFDM01000005">
    <property type="protein sequence ID" value="OGE44253.1"/>
    <property type="molecule type" value="Genomic_DNA"/>
</dbReference>
<evidence type="ECO:0000313" key="3">
    <source>
        <dbReference type="EMBL" id="OGE44253.1"/>
    </source>
</evidence>
<dbReference type="InterPro" id="IPR006442">
    <property type="entry name" value="Antitoxin_Phd/YefM"/>
</dbReference>
<dbReference type="InterPro" id="IPR036165">
    <property type="entry name" value="YefM-like_sf"/>
</dbReference>
<dbReference type="Proteomes" id="UP000178565">
    <property type="component" value="Unassembled WGS sequence"/>
</dbReference>